<evidence type="ECO:0000259" key="1">
    <source>
        <dbReference type="Pfam" id="PF08241"/>
    </source>
</evidence>
<dbReference type="EMBL" id="BLXY01000017">
    <property type="protein sequence ID" value="GFO66123.1"/>
    <property type="molecule type" value="Genomic_DNA"/>
</dbReference>
<reference evidence="3" key="1">
    <citation type="submission" date="2020-06" db="EMBL/GenBank/DDBJ databases">
        <title>Draft genomic sequecing of Geomonas sp. Red736.</title>
        <authorList>
            <person name="Itoh H."/>
            <person name="Xu Z.X."/>
            <person name="Ushijima N."/>
            <person name="Masuda Y."/>
            <person name="Shiratori Y."/>
            <person name="Senoo K."/>
        </authorList>
    </citation>
    <scope>NUCLEOTIDE SEQUENCE [LARGE SCALE GENOMIC DNA]</scope>
    <source>
        <strain evidence="3">Red736</strain>
    </source>
</reference>
<dbReference type="Gene3D" id="3.40.50.150">
    <property type="entry name" value="Vaccinia Virus protein VP39"/>
    <property type="match status" value="1"/>
</dbReference>
<dbReference type="RefSeq" id="WP_183350817.1">
    <property type="nucleotide sequence ID" value="NZ_BLXY01000017.1"/>
</dbReference>
<dbReference type="Proteomes" id="UP000568888">
    <property type="component" value="Unassembled WGS sequence"/>
</dbReference>
<accession>A0A6V8N3A5</accession>
<dbReference type="Pfam" id="PF08241">
    <property type="entry name" value="Methyltransf_11"/>
    <property type="match status" value="1"/>
</dbReference>
<dbReference type="PANTHER" id="PTHR43591">
    <property type="entry name" value="METHYLTRANSFERASE"/>
    <property type="match status" value="1"/>
</dbReference>
<sequence length="257" mass="28085">MANDTEQAHREKIIEQFSQQAVPFTQVPGHHDALQVLLEVSGVGKSDEVLDVACGPGMVACAFARHAKQVTGVDITPAMIEQARQRQGEQGLANLSWDVGNAVPLAYPDNSFSLVITRYSFHHLLEPRQALSEMIRVCRPGGTVMVADVAMPAAKSAAYDHLELIRDPSHTHALTEEEFEALFQRSGLVDCRRSAYGVNIELETQIRASFPKPGDDQVIREVVTADVGIDSLGINAREEAGKIVYTVPIAVYAGRKR</sequence>
<gene>
    <name evidence="2" type="primary">ycgJ</name>
    <name evidence="2" type="ORF">GMPD_40420</name>
</gene>
<keyword evidence="2" id="KW-0808">Transferase</keyword>
<feature type="domain" description="Methyltransferase type 11" evidence="1">
    <location>
        <begin position="50"/>
        <end position="145"/>
    </location>
</feature>
<comment type="caution">
    <text evidence="2">The sequence shown here is derived from an EMBL/GenBank/DDBJ whole genome shotgun (WGS) entry which is preliminary data.</text>
</comment>
<proteinExistence type="predicted"/>
<name>A0A6V8N3A5_9BACT</name>
<evidence type="ECO:0000313" key="2">
    <source>
        <dbReference type="EMBL" id="GFO66123.1"/>
    </source>
</evidence>
<dbReference type="GO" id="GO:0032259">
    <property type="term" value="P:methylation"/>
    <property type="evidence" value="ECO:0007669"/>
    <property type="project" value="UniProtKB-KW"/>
</dbReference>
<dbReference type="CDD" id="cd02440">
    <property type="entry name" value="AdoMet_MTases"/>
    <property type="match status" value="1"/>
</dbReference>
<organism evidence="2 3">
    <name type="scientific">Geomonas paludis</name>
    <dbReference type="NCBI Taxonomy" id="2740185"/>
    <lineage>
        <taxon>Bacteria</taxon>
        <taxon>Pseudomonadati</taxon>
        <taxon>Thermodesulfobacteriota</taxon>
        <taxon>Desulfuromonadia</taxon>
        <taxon>Geobacterales</taxon>
        <taxon>Geobacteraceae</taxon>
        <taxon>Geomonas</taxon>
    </lineage>
</organism>
<dbReference type="SUPFAM" id="SSF53335">
    <property type="entry name" value="S-adenosyl-L-methionine-dependent methyltransferases"/>
    <property type="match status" value="1"/>
</dbReference>
<dbReference type="GO" id="GO:0008757">
    <property type="term" value="F:S-adenosylmethionine-dependent methyltransferase activity"/>
    <property type="evidence" value="ECO:0007669"/>
    <property type="project" value="InterPro"/>
</dbReference>
<keyword evidence="2" id="KW-0489">Methyltransferase</keyword>
<protein>
    <submittedName>
        <fullName evidence="2">Putative methyltransferase YcgJ</fullName>
    </submittedName>
</protein>
<dbReference type="InterPro" id="IPR029063">
    <property type="entry name" value="SAM-dependent_MTases_sf"/>
</dbReference>
<dbReference type="InterPro" id="IPR013216">
    <property type="entry name" value="Methyltransf_11"/>
</dbReference>
<dbReference type="AlphaFoldDB" id="A0A6V8N3A5"/>
<evidence type="ECO:0000313" key="3">
    <source>
        <dbReference type="Proteomes" id="UP000568888"/>
    </source>
</evidence>